<evidence type="ECO:0000256" key="6">
    <source>
        <dbReference type="ARBA" id="ARBA00022670"/>
    </source>
</evidence>
<feature type="transmembrane region" description="Helical" evidence="12">
    <location>
        <begin position="620"/>
        <end position="643"/>
    </location>
</feature>
<evidence type="ECO:0000256" key="8">
    <source>
        <dbReference type="ARBA" id="ARBA00022801"/>
    </source>
</evidence>
<dbReference type="GO" id="GO:0016020">
    <property type="term" value="C:membrane"/>
    <property type="evidence" value="ECO:0007669"/>
    <property type="project" value="UniProtKB-SubCell"/>
</dbReference>
<evidence type="ECO:0000256" key="2">
    <source>
        <dbReference type="ARBA" id="ARBA00004229"/>
    </source>
</evidence>
<evidence type="ECO:0000313" key="13">
    <source>
        <dbReference type="EMBL" id="CBJ31282.1"/>
    </source>
</evidence>
<evidence type="ECO:0000256" key="1">
    <source>
        <dbReference type="ARBA" id="ARBA00004141"/>
    </source>
</evidence>
<reference evidence="13 14" key="1">
    <citation type="journal article" date="2010" name="Nature">
        <title>The Ectocarpus genome and the independent evolution of multicellularity in brown algae.</title>
        <authorList>
            <person name="Cock J.M."/>
            <person name="Sterck L."/>
            <person name="Rouze P."/>
            <person name="Scornet D."/>
            <person name="Allen A.E."/>
            <person name="Amoutzias G."/>
            <person name="Anthouard V."/>
            <person name="Artiguenave F."/>
            <person name="Aury J.M."/>
            <person name="Badger J.H."/>
            <person name="Beszteri B."/>
            <person name="Billiau K."/>
            <person name="Bonnet E."/>
            <person name="Bothwell J.H."/>
            <person name="Bowler C."/>
            <person name="Boyen C."/>
            <person name="Brownlee C."/>
            <person name="Carrano C.J."/>
            <person name="Charrier B."/>
            <person name="Cho G.Y."/>
            <person name="Coelho S.M."/>
            <person name="Collen J."/>
            <person name="Corre E."/>
            <person name="Da Silva C."/>
            <person name="Delage L."/>
            <person name="Delaroque N."/>
            <person name="Dittami S.M."/>
            <person name="Doulbeau S."/>
            <person name="Elias M."/>
            <person name="Farnham G."/>
            <person name="Gachon C.M."/>
            <person name="Gschloessl B."/>
            <person name="Heesch S."/>
            <person name="Jabbari K."/>
            <person name="Jubin C."/>
            <person name="Kawai H."/>
            <person name="Kimura K."/>
            <person name="Kloareg B."/>
            <person name="Kupper F.C."/>
            <person name="Lang D."/>
            <person name="Le Bail A."/>
            <person name="Leblanc C."/>
            <person name="Lerouge P."/>
            <person name="Lohr M."/>
            <person name="Lopez P.J."/>
            <person name="Martens C."/>
            <person name="Maumus F."/>
            <person name="Michel G."/>
            <person name="Miranda-Saavedra D."/>
            <person name="Morales J."/>
            <person name="Moreau H."/>
            <person name="Motomura T."/>
            <person name="Nagasato C."/>
            <person name="Napoli C.A."/>
            <person name="Nelson D.R."/>
            <person name="Nyvall-Collen P."/>
            <person name="Peters A.F."/>
            <person name="Pommier C."/>
            <person name="Potin P."/>
            <person name="Poulain J."/>
            <person name="Quesneville H."/>
            <person name="Read B."/>
            <person name="Rensing S.A."/>
            <person name="Ritter A."/>
            <person name="Rousvoal S."/>
            <person name="Samanta M."/>
            <person name="Samson G."/>
            <person name="Schroeder D.C."/>
            <person name="Segurens B."/>
            <person name="Strittmatter M."/>
            <person name="Tonon T."/>
            <person name="Tregear J.W."/>
            <person name="Valentin K."/>
            <person name="von Dassow P."/>
            <person name="Yamagishi T."/>
            <person name="Van de Peer Y."/>
            <person name="Wincker P."/>
        </authorList>
    </citation>
    <scope>NUCLEOTIDE SEQUENCE [LARGE SCALE GENOMIC DNA]</scope>
    <source>
        <strain evidence="14">Ec32 / CCAP1310/4</strain>
    </source>
</reference>
<dbReference type="OrthoDB" id="195057at2759"/>
<feature type="transmembrane region" description="Helical" evidence="12">
    <location>
        <begin position="572"/>
        <end position="599"/>
    </location>
</feature>
<proteinExistence type="inferred from homology"/>
<keyword evidence="11 12" id="KW-0472">Membrane</keyword>
<dbReference type="AlphaFoldDB" id="D7FSZ1"/>
<organism evidence="13 14">
    <name type="scientific">Ectocarpus siliculosus</name>
    <name type="common">Brown alga</name>
    <name type="synonym">Conferva siliculosa</name>
    <dbReference type="NCBI Taxonomy" id="2880"/>
    <lineage>
        <taxon>Eukaryota</taxon>
        <taxon>Sar</taxon>
        <taxon>Stramenopiles</taxon>
        <taxon>Ochrophyta</taxon>
        <taxon>PX clade</taxon>
        <taxon>Phaeophyceae</taxon>
        <taxon>Ectocarpales</taxon>
        <taxon>Ectocarpaceae</taxon>
        <taxon>Ectocarpus</taxon>
    </lineage>
</organism>
<accession>D7FSZ1</accession>
<keyword evidence="5" id="KW-0934">Plastid</keyword>
<dbReference type="Proteomes" id="UP000002630">
    <property type="component" value="Linkage Group LG30"/>
</dbReference>
<evidence type="ECO:0000256" key="7">
    <source>
        <dbReference type="ARBA" id="ARBA00022692"/>
    </source>
</evidence>
<dbReference type="GO" id="GO:0008233">
    <property type="term" value="F:peptidase activity"/>
    <property type="evidence" value="ECO:0007669"/>
    <property type="project" value="UniProtKB-KW"/>
</dbReference>
<keyword evidence="10 12" id="KW-1133">Transmembrane helix</keyword>
<evidence type="ECO:0000256" key="4">
    <source>
        <dbReference type="ARBA" id="ARBA00022528"/>
    </source>
</evidence>
<dbReference type="GO" id="GO:0006508">
    <property type="term" value="P:proteolysis"/>
    <property type="evidence" value="ECO:0007669"/>
    <property type="project" value="UniProtKB-KW"/>
</dbReference>
<dbReference type="InParanoid" id="D7FSZ1"/>
<comment type="subcellular location">
    <subcellularLocation>
        <location evidence="1">Membrane</location>
        <topology evidence="1">Multi-pass membrane protein</topology>
    </subcellularLocation>
    <subcellularLocation>
        <location evidence="2">Plastid</location>
        <location evidence="2">Chloroplast</location>
    </subcellularLocation>
</comment>
<dbReference type="STRING" id="2880.D7FSZ1"/>
<protein>
    <submittedName>
        <fullName evidence="13">Uncharacterized protein</fullName>
    </submittedName>
</protein>
<keyword evidence="7 12" id="KW-0812">Transmembrane</keyword>
<evidence type="ECO:0000256" key="12">
    <source>
        <dbReference type="SAM" id="Phobius"/>
    </source>
</evidence>
<name>D7FSZ1_ECTSI</name>
<keyword evidence="9" id="KW-0809">Transit peptide</keyword>
<evidence type="ECO:0000256" key="10">
    <source>
        <dbReference type="ARBA" id="ARBA00022989"/>
    </source>
</evidence>
<comment type="similarity">
    <text evidence="3">Belongs to the peptidase M50B family.</text>
</comment>
<dbReference type="EMBL" id="FN649755">
    <property type="protein sequence ID" value="CBJ31282.1"/>
    <property type="molecule type" value="Genomic_DNA"/>
</dbReference>
<dbReference type="InterPro" id="IPR044838">
    <property type="entry name" value="EGY1-like"/>
</dbReference>
<keyword evidence="4" id="KW-0150">Chloroplast</keyword>
<evidence type="ECO:0000256" key="11">
    <source>
        <dbReference type="ARBA" id="ARBA00023136"/>
    </source>
</evidence>
<evidence type="ECO:0000256" key="3">
    <source>
        <dbReference type="ARBA" id="ARBA00007931"/>
    </source>
</evidence>
<evidence type="ECO:0000256" key="5">
    <source>
        <dbReference type="ARBA" id="ARBA00022640"/>
    </source>
</evidence>
<dbReference type="PANTHER" id="PTHR31412">
    <property type="entry name" value="ZINC METALLOPROTEASE EGY1"/>
    <property type="match status" value="1"/>
</dbReference>
<evidence type="ECO:0000313" key="14">
    <source>
        <dbReference type="Proteomes" id="UP000002630"/>
    </source>
</evidence>
<dbReference type="PANTHER" id="PTHR31412:SF0">
    <property type="entry name" value="ZINC METALLOPROTEASE EGY1, CHLOROPLASTIC-RELATED"/>
    <property type="match status" value="1"/>
</dbReference>
<gene>
    <name evidence="13" type="ORF">Esi_0242_0028</name>
</gene>
<keyword evidence="14" id="KW-1185">Reference proteome</keyword>
<keyword evidence="6" id="KW-0645">Protease</keyword>
<evidence type="ECO:0000256" key="9">
    <source>
        <dbReference type="ARBA" id="ARBA00022946"/>
    </source>
</evidence>
<sequence length="674" mass="70938">MTETEGMAAVQTYVYALAATPLVSQKDKEDLLLAVDEKRSAMLSKNETSSLAAEETAKATAATATGTYKSEWYEEEPPSVYDDGLLRDLGNRFPLVAKEVDKVLLSKPESTGFSSRVLTGFREWITFTPKMMEMAEKTPFGALTTAKGVRAGTAFSAVADVLRADTVELANGGRGKGEADNVIRQMQANAAEELLSGGMGFQKRRLEVPDEDVELFVEQVLAGLVVVGETLTTPIGFRLIRCNYVKSSMEAAELSRTVKSRMAEMGLDAKVAAFLTWDVIGAFDSMENMGREIEDLESQAAMMDDDEQLAKAFNTIGAGFSLMGPQDEKMFVLIPAETKPNEDTQANEQGRTALALGAPITLFAFLGDVFNGSPYEAANGAVDGDVQLLTQIGLLGLIMAGLLLSRDIARTVAAKLVRVELEAPVLLPSFETGLLAAKRPVASFPSTSQDLFDVAIAGPTVGFATAAAALVMGLQMTAAAGPDVLAGFPSLPSSLLQCSSLVGSVVDYFLHTNLAVQDLAVERVAMHPLAVGGVAGMLWTAATVLPLPGSDGEAVIDTLDTNFKYNAIVTPLAYLFAVSQIIGGGMFLLSVLLVNFIAYPESAPLMREDNVTPVRSPARLALGVVVAAVSLAVLSPMTISSFLTGGPLSMDTGAGAESVAAGLGVGGIGFHGFL</sequence>
<keyword evidence="8" id="KW-0378">Hydrolase</keyword>
<dbReference type="EMBL" id="FN648423">
    <property type="protein sequence ID" value="CBJ31282.1"/>
    <property type="molecule type" value="Genomic_DNA"/>
</dbReference>
<dbReference type="GO" id="GO:0009507">
    <property type="term" value="C:chloroplast"/>
    <property type="evidence" value="ECO:0007669"/>
    <property type="project" value="UniProtKB-SubCell"/>
</dbReference>